<name>A0A136IXP0_9PEZI</name>
<reference evidence="3" key="1">
    <citation type="submission" date="2016-02" db="EMBL/GenBank/DDBJ databases">
        <title>Draft genome sequence of Microdochium bolleyi, a fungal endophyte of beachgrass.</title>
        <authorList>
            <consortium name="DOE Joint Genome Institute"/>
            <person name="David A.S."/>
            <person name="May G."/>
            <person name="Haridas S."/>
            <person name="Lim J."/>
            <person name="Wang M."/>
            <person name="Labutti K."/>
            <person name="Lipzen A."/>
            <person name="Barry K."/>
            <person name="Grigoriev I.V."/>
        </authorList>
    </citation>
    <scope>NUCLEOTIDE SEQUENCE [LARGE SCALE GENOMIC DNA]</scope>
    <source>
        <strain evidence="3">J235TASD1</strain>
    </source>
</reference>
<dbReference type="EMBL" id="KQ964254">
    <property type="protein sequence ID" value="KXJ89638.1"/>
    <property type="molecule type" value="Genomic_DNA"/>
</dbReference>
<organism evidence="2 3">
    <name type="scientific">Microdochium bolleyi</name>
    <dbReference type="NCBI Taxonomy" id="196109"/>
    <lineage>
        <taxon>Eukaryota</taxon>
        <taxon>Fungi</taxon>
        <taxon>Dikarya</taxon>
        <taxon>Ascomycota</taxon>
        <taxon>Pezizomycotina</taxon>
        <taxon>Sordariomycetes</taxon>
        <taxon>Xylariomycetidae</taxon>
        <taxon>Xylariales</taxon>
        <taxon>Microdochiaceae</taxon>
        <taxon>Microdochium</taxon>
    </lineage>
</organism>
<protein>
    <submittedName>
        <fullName evidence="2">Uncharacterized protein</fullName>
    </submittedName>
</protein>
<evidence type="ECO:0000256" key="1">
    <source>
        <dbReference type="SAM" id="SignalP"/>
    </source>
</evidence>
<gene>
    <name evidence="2" type="ORF">Micbo1qcDRAFT_164928</name>
</gene>
<feature type="chain" id="PRO_5007293252" evidence="1">
    <location>
        <begin position="22"/>
        <end position="77"/>
    </location>
</feature>
<dbReference type="AlphaFoldDB" id="A0A136IXP0"/>
<keyword evidence="1" id="KW-0732">Signal</keyword>
<feature type="signal peptide" evidence="1">
    <location>
        <begin position="1"/>
        <end position="21"/>
    </location>
</feature>
<evidence type="ECO:0000313" key="3">
    <source>
        <dbReference type="Proteomes" id="UP000070501"/>
    </source>
</evidence>
<keyword evidence="3" id="KW-1185">Reference proteome</keyword>
<sequence>MFWLSSLSFKLSLKMLGTSLGAPYDGGTVVRLILVTARQLRKQLSLEAWSDKVYLGFVHVRAHCVVLLLAEAILGCK</sequence>
<evidence type="ECO:0000313" key="2">
    <source>
        <dbReference type="EMBL" id="KXJ89638.1"/>
    </source>
</evidence>
<dbReference type="InParanoid" id="A0A136IXP0"/>
<dbReference type="Proteomes" id="UP000070501">
    <property type="component" value="Unassembled WGS sequence"/>
</dbReference>
<accession>A0A136IXP0</accession>
<proteinExistence type="predicted"/>